<feature type="transmembrane region" description="Helical" evidence="6">
    <location>
        <begin position="127"/>
        <end position="146"/>
    </location>
</feature>
<feature type="transmembrane region" description="Helical" evidence="6">
    <location>
        <begin position="97"/>
        <end position="120"/>
    </location>
</feature>
<comment type="caution">
    <text evidence="8">The sequence shown here is derived from an EMBL/GenBank/DDBJ whole genome shotgun (WGS) entry which is preliminary data.</text>
</comment>
<dbReference type="OrthoDB" id="5186724at2"/>
<evidence type="ECO:0000256" key="5">
    <source>
        <dbReference type="ARBA" id="ARBA00023136"/>
    </source>
</evidence>
<dbReference type="GO" id="GO:0005886">
    <property type="term" value="C:plasma membrane"/>
    <property type="evidence" value="ECO:0007669"/>
    <property type="project" value="UniProtKB-SubCell"/>
</dbReference>
<dbReference type="PANTHER" id="PTHR32322:SF18">
    <property type="entry name" value="S-ADENOSYLMETHIONINE_S-ADENOSYLHOMOCYSTEINE TRANSPORTER"/>
    <property type="match status" value="1"/>
</dbReference>
<feature type="transmembrane region" description="Helical" evidence="6">
    <location>
        <begin position="42"/>
        <end position="60"/>
    </location>
</feature>
<dbReference type="EMBL" id="PDKN01000005">
    <property type="protein sequence ID" value="RXJ56477.1"/>
    <property type="molecule type" value="Genomic_DNA"/>
</dbReference>
<evidence type="ECO:0000256" key="6">
    <source>
        <dbReference type="SAM" id="Phobius"/>
    </source>
</evidence>
<feature type="transmembrane region" description="Helical" evidence="6">
    <location>
        <begin position="72"/>
        <end position="91"/>
    </location>
</feature>
<proteinExistence type="predicted"/>
<evidence type="ECO:0000256" key="1">
    <source>
        <dbReference type="ARBA" id="ARBA00004651"/>
    </source>
</evidence>
<feature type="transmembrane region" description="Helical" evidence="6">
    <location>
        <begin position="253"/>
        <end position="272"/>
    </location>
</feature>
<evidence type="ECO:0000256" key="4">
    <source>
        <dbReference type="ARBA" id="ARBA00022989"/>
    </source>
</evidence>
<comment type="subcellular location">
    <subcellularLocation>
        <location evidence="1">Cell membrane</location>
        <topology evidence="1">Multi-pass membrane protein</topology>
    </subcellularLocation>
</comment>
<feature type="transmembrane region" description="Helical" evidence="6">
    <location>
        <begin position="161"/>
        <end position="177"/>
    </location>
</feature>
<evidence type="ECO:0000313" key="9">
    <source>
        <dbReference type="Proteomes" id="UP000290657"/>
    </source>
</evidence>
<feature type="domain" description="EamA" evidence="7">
    <location>
        <begin position="10"/>
        <end position="143"/>
    </location>
</feature>
<dbReference type="SUPFAM" id="SSF103481">
    <property type="entry name" value="Multidrug resistance efflux transporter EmrE"/>
    <property type="match status" value="2"/>
</dbReference>
<keyword evidence="2" id="KW-1003">Cell membrane</keyword>
<keyword evidence="5 6" id="KW-0472">Membrane</keyword>
<feature type="transmembrane region" description="Helical" evidence="6">
    <location>
        <begin position="278"/>
        <end position="297"/>
    </location>
</feature>
<dbReference type="InterPro" id="IPR050638">
    <property type="entry name" value="AA-Vitamin_Transporters"/>
</dbReference>
<dbReference type="PANTHER" id="PTHR32322">
    <property type="entry name" value="INNER MEMBRANE TRANSPORTER"/>
    <property type="match status" value="1"/>
</dbReference>
<evidence type="ECO:0000256" key="3">
    <source>
        <dbReference type="ARBA" id="ARBA00022692"/>
    </source>
</evidence>
<evidence type="ECO:0000256" key="2">
    <source>
        <dbReference type="ARBA" id="ARBA00022475"/>
    </source>
</evidence>
<dbReference type="AlphaFoldDB" id="A0A4Q0XQD3"/>
<feature type="transmembrane region" description="Helical" evidence="6">
    <location>
        <begin position="189"/>
        <end position="209"/>
    </location>
</feature>
<evidence type="ECO:0000259" key="7">
    <source>
        <dbReference type="Pfam" id="PF00892"/>
    </source>
</evidence>
<feature type="transmembrane region" description="Helical" evidence="6">
    <location>
        <begin position="12"/>
        <end position="30"/>
    </location>
</feature>
<keyword evidence="3 6" id="KW-0812">Transmembrane</keyword>
<protein>
    <submittedName>
        <fullName evidence="8">EamA family transporter</fullName>
    </submittedName>
</protein>
<feature type="domain" description="EamA" evidence="7">
    <location>
        <begin position="158"/>
        <end position="295"/>
    </location>
</feature>
<dbReference type="Proteomes" id="UP000290657">
    <property type="component" value="Unassembled WGS sequence"/>
</dbReference>
<dbReference type="InterPro" id="IPR000620">
    <property type="entry name" value="EamA_dom"/>
</dbReference>
<keyword evidence="4 6" id="KW-1133">Transmembrane helix</keyword>
<dbReference type="Pfam" id="PF00892">
    <property type="entry name" value="EamA"/>
    <property type="match status" value="2"/>
</dbReference>
<gene>
    <name evidence="8" type="ORF">CRV04_08680</name>
</gene>
<keyword evidence="9" id="KW-1185">Reference proteome</keyword>
<reference evidence="8 9" key="1">
    <citation type="submission" date="2017-10" db="EMBL/GenBank/DDBJ databases">
        <title>Genomics of the genus Arcobacter.</title>
        <authorList>
            <person name="Perez-Cataluna A."/>
            <person name="Figueras M.J."/>
        </authorList>
    </citation>
    <scope>NUCLEOTIDE SEQUENCE [LARGE SCALE GENOMIC DNA]</scope>
    <source>
        <strain evidence="8 9">CECT 8987</strain>
    </source>
</reference>
<accession>A0A4Q0XQD3</accession>
<dbReference type="RefSeq" id="WP_128996453.1">
    <property type="nucleotide sequence ID" value="NZ_PDKN01000005.1"/>
</dbReference>
<organism evidence="8 9">
    <name type="scientific">Candidatus Marinarcus aquaticus</name>
    <dbReference type="NCBI Taxonomy" id="2044504"/>
    <lineage>
        <taxon>Bacteria</taxon>
        <taxon>Pseudomonadati</taxon>
        <taxon>Campylobacterota</taxon>
        <taxon>Epsilonproteobacteria</taxon>
        <taxon>Campylobacterales</taxon>
        <taxon>Arcobacteraceae</taxon>
        <taxon>Candidatus Marinarcus</taxon>
    </lineage>
</organism>
<name>A0A4Q0XQD3_9BACT</name>
<dbReference type="InterPro" id="IPR037185">
    <property type="entry name" value="EmrE-like"/>
</dbReference>
<evidence type="ECO:0000313" key="8">
    <source>
        <dbReference type="EMBL" id="RXJ56477.1"/>
    </source>
</evidence>
<feature type="transmembrane region" description="Helical" evidence="6">
    <location>
        <begin position="221"/>
        <end position="241"/>
    </location>
</feature>
<sequence length="301" mass="34909">MQTNYEHIKIYTLLALCVLFWSANFILGRYLHDALSPITLAFYRWMGVFFCILPFLIKEFKPIMQALKKDFIYLSILSILSVSCFNTFLYIGLQDTMATNALLINSVFPILVLVLAFIILKDKISRYQLLGIASSTVGVVFIVLQGDFQKISTFELNRGDLFVMLASLSWAMYSVLLRYKKITLNPLQFLTTTVTIGLIVLSPFYFIYTDNFAYDWIEVKLHWHFIAFIIIFPSILSFLFWNHGILEIGAEKTGQFTHLMPIFGAILAFIFLNEMPKFYHLLGVVFIFSGIYFSLFLKRKR</sequence>